<feature type="transmembrane region" description="Helical" evidence="1">
    <location>
        <begin position="16"/>
        <end position="35"/>
    </location>
</feature>
<keyword evidence="1" id="KW-0472">Membrane</keyword>
<dbReference type="Proteomes" id="UP000198287">
    <property type="component" value="Unassembled WGS sequence"/>
</dbReference>
<feature type="transmembrane region" description="Helical" evidence="1">
    <location>
        <begin position="73"/>
        <end position="96"/>
    </location>
</feature>
<feature type="transmembrane region" description="Helical" evidence="1">
    <location>
        <begin position="201"/>
        <end position="225"/>
    </location>
</feature>
<dbReference type="EMBL" id="LNIX01000001">
    <property type="protein sequence ID" value="OXA64379.1"/>
    <property type="molecule type" value="Genomic_DNA"/>
</dbReference>
<feature type="transmembrane region" description="Helical" evidence="1">
    <location>
        <begin position="138"/>
        <end position="160"/>
    </location>
</feature>
<sequence>MLANLCVGPLTMTGRLQGFGLLMVYMAAFLMQWNYSLDIGSMQVIHSFLDFEEKVMSKLPQVPISMATKVMKVFVLTVEVGVVAYPILQFFLLRLLPCMPPYILSMFPGCVKCDPTLLHRVVKLCLHIFEAWMSLNTIISGTTWMFYVLFVGIVCILDYFRVLESKISEIENDSNKDDCIHLYRCIQILEKSFNAFLMPRIVPATMFCVPAIEILAFYVCISFHADISMPAFLIFPVMAVCAGMNNILVITLASRVNVASQKMKIAVQKRTVGRCRRALAKRQIRACNVLKIKFGSNFIDEGTPLVMQNFCINQTMSLALVKRRKVIS</sequence>
<name>A0A226F3M4_FOLCA</name>
<dbReference type="AlphaFoldDB" id="A0A226F3M4"/>
<gene>
    <name evidence="2" type="ORF">Fcan01_00593</name>
</gene>
<evidence type="ECO:0000256" key="1">
    <source>
        <dbReference type="SAM" id="Phobius"/>
    </source>
</evidence>
<reference evidence="2 3" key="1">
    <citation type="submission" date="2015-12" db="EMBL/GenBank/DDBJ databases">
        <title>The genome of Folsomia candida.</title>
        <authorList>
            <person name="Faddeeva A."/>
            <person name="Derks M.F."/>
            <person name="Anvar Y."/>
            <person name="Smit S."/>
            <person name="Van Straalen N."/>
            <person name="Roelofs D."/>
        </authorList>
    </citation>
    <scope>NUCLEOTIDE SEQUENCE [LARGE SCALE GENOMIC DNA]</scope>
    <source>
        <strain evidence="2 3">VU population</strain>
        <tissue evidence="2">Whole body</tissue>
    </source>
</reference>
<comment type="caution">
    <text evidence="2">The sequence shown here is derived from an EMBL/GenBank/DDBJ whole genome shotgun (WGS) entry which is preliminary data.</text>
</comment>
<dbReference type="OrthoDB" id="8297494at2759"/>
<feature type="transmembrane region" description="Helical" evidence="1">
    <location>
        <begin position="231"/>
        <end position="254"/>
    </location>
</feature>
<proteinExistence type="predicted"/>
<keyword evidence="3" id="KW-1185">Reference proteome</keyword>
<evidence type="ECO:0000313" key="2">
    <source>
        <dbReference type="EMBL" id="OXA64379.1"/>
    </source>
</evidence>
<keyword evidence="1" id="KW-0812">Transmembrane</keyword>
<evidence type="ECO:0000313" key="3">
    <source>
        <dbReference type="Proteomes" id="UP000198287"/>
    </source>
</evidence>
<accession>A0A226F3M4</accession>
<protein>
    <submittedName>
        <fullName evidence="2">Uncharacterized protein</fullName>
    </submittedName>
</protein>
<keyword evidence="1" id="KW-1133">Transmembrane helix</keyword>
<organism evidence="2 3">
    <name type="scientific">Folsomia candida</name>
    <name type="common">Springtail</name>
    <dbReference type="NCBI Taxonomy" id="158441"/>
    <lineage>
        <taxon>Eukaryota</taxon>
        <taxon>Metazoa</taxon>
        <taxon>Ecdysozoa</taxon>
        <taxon>Arthropoda</taxon>
        <taxon>Hexapoda</taxon>
        <taxon>Collembola</taxon>
        <taxon>Entomobryomorpha</taxon>
        <taxon>Isotomoidea</taxon>
        <taxon>Isotomidae</taxon>
        <taxon>Proisotominae</taxon>
        <taxon>Folsomia</taxon>
    </lineage>
</organism>